<dbReference type="Gene3D" id="1.20.1070.10">
    <property type="entry name" value="Rhodopsin 7-helix transmembrane proteins"/>
    <property type="match status" value="1"/>
</dbReference>
<evidence type="ECO:0000259" key="10">
    <source>
        <dbReference type="PROSITE" id="PS50026"/>
    </source>
</evidence>
<evidence type="ECO:0000259" key="11">
    <source>
        <dbReference type="PROSITE" id="PS50262"/>
    </source>
</evidence>
<dbReference type="InterPro" id="IPR036055">
    <property type="entry name" value="LDL_receptor-like_sf"/>
</dbReference>
<dbReference type="SUPFAM" id="SSF57424">
    <property type="entry name" value="LDL receptor-like module"/>
    <property type="match status" value="2"/>
</dbReference>
<feature type="disulfide bond" evidence="8">
    <location>
        <begin position="12"/>
        <end position="30"/>
    </location>
</feature>
<proteinExistence type="predicted"/>
<dbReference type="SUPFAM" id="SSF81321">
    <property type="entry name" value="Family A G protein-coupled receptor-like"/>
    <property type="match status" value="1"/>
</dbReference>
<dbReference type="GO" id="GO:0016192">
    <property type="term" value="P:vesicle-mediated transport"/>
    <property type="evidence" value="ECO:0007669"/>
    <property type="project" value="UniProtKB-ARBA"/>
</dbReference>
<evidence type="ECO:0000256" key="5">
    <source>
        <dbReference type="ARBA" id="ARBA00023136"/>
    </source>
</evidence>
<comment type="caution">
    <text evidence="12">The sequence shown here is derived from an EMBL/GenBank/DDBJ whole genome shotgun (WGS) entry which is preliminary data.</text>
</comment>
<dbReference type="InterPro" id="IPR009030">
    <property type="entry name" value="Growth_fac_rcpt_cys_sf"/>
</dbReference>
<feature type="transmembrane region" description="Helical" evidence="9">
    <location>
        <begin position="1251"/>
        <end position="1271"/>
    </location>
</feature>
<feature type="transmembrane region" description="Helical" evidence="9">
    <location>
        <begin position="1169"/>
        <end position="1196"/>
    </location>
</feature>
<evidence type="ECO:0000256" key="8">
    <source>
        <dbReference type="PROSITE-ProRule" id="PRU00124"/>
    </source>
</evidence>
<evidence type="ECO:0000256" key="9">
    <source>
        <dbReference type="SAM" id="Phobius"/>
    </source>
</evidence>
<dbReference type="InterPro" id="IPR000276">
    <property type="entry name" value="GPCR_Rhodpsn"/>
</dbReference>
<feature type="transmembrane region" description="Helical" evidence="9">
    <location>
        <begin position="969"/>
        <end position="987"/>
    </location>
</feature>
<feature type="transmembrane region" description="Helical" evidence="9">
    <location>
        <begin position="1116"/>
        <end position="1135"/>
    </location>
</feature>
<dbReference type="InterPro" id="IPR000742">
    <property type="entry name" value="EGF"/>
</dbReference>
<dbReference type="PROSITE" id="PS00022">
    <property type="entry name" value="EGF_1"/>
    <property type="match status" value="3"/>
</dbReference>
<evidence type="ECO:0000313" key="13">
    <source>
        <dbReference type="Proteomes" id="UP000663855"/>
    </source>
</evidence>
<comment type="caution">
    <text evidence="7">Lacks conserved residue(s) required for the propagation of feature annotation.</text>
</comment>
<dbReference type="CDD" id="cd00637">
    <property type="entry name" value="7tm_classA_rhodopsin-like"/>
    <property type="match status" value="1"/>
</dbReference>
<keyword evidence="3" id="KW-0677">Repeat</keyword>
<protein>
    <submittedName>
        <fullName evidence="12">Uncharacterized protein</fullName>
    </submittedName>
</protein>
<feature type="domain" description="G-protein coupled receptors family 1 profile" evidence="11">
    <location>
        <begin position="1017"/>
        <end position="1187"/>
    </location>
</feature>
<feature type="disulfide bond" evidence="7">
    <location>
        <begin position="756"/>
        <end position="765"/>
    </location>
</feature>
<evidence type="ECO:0000256" key="6">
    <source>
        <dbReference type="ARBA" id="ARBA00023157"/>
    </source>
</evidence>
<keyword evidence="7" id="KW-0245">EGF-like domain</keyword>
<dbReference type="SMART" id="SM00192">
    <property type="entry name" value="LDLa"/>
    <property type="match status" value="7"/>
</dbReference>
<keyword evidence="5 9" id="KW-0472">Membrane</keyword>
<evidence type="ECO:0000256" key="4">
    <source>
        <dbReference type="ARBA" id="ARBA00022989"/>
    </source>
</evidence>
<dbReference type="PROSITE" id="PS50068">
    <property type="entry name" value="LDLRA_2"/>
    <property type="match status" value="3"/>
</dbReference>
<dbReference type="Proteomes" id="UP000663855">
    <property type="component" value="Unassembled WGS sequence"/>
</dbReference>
<dbReference type="EMBL" id="CAJNOV010013537">
    <property type="protein sequence ID" value="CAF1524762.1"/>
    <property type="molecule type" value="Genomic_DNA"/>
</dbReference>
<dbReference type="Gene3D" id="4.10.400.10">
    <property type="entry name" value="Low-density Lipoprotein Receptor"/>
    <property type="match status" value="2"/>
</dbReference>
<dbReference type="InterPro" id="IPR050685">
    <property type="entry name" value="LDLR"/>
</dbReference>
<dbReference type="CDD" id="cd00112">
    <property type="entry name" value="LDLa"/>
    <property type="match status" value="1"/>
</dbReference>
<dbReference type="InterPro" id="IPR017452">
    <property type="entry name" value="GPCR_Rhodpsn_7TM"/>
</dbReference>
<dbReference type="PROSITE" id="PS50262">
    <property type="entry name" value="G_PROTEIN_RECEP_F1_2"/>
    <property type="match status" value="1"/>
</dbReference>
<dbReference type="Gene3D" id="2.10.25.10">
    <property type="entry name" value="Laminin"/>
    <property type="match status" value="1"/>
</dbReference>
<dbReference type="PANTHER" id="PTHR24270">
    <property type="entry name" value="LOW-DENSITY LIPOPROTEIN RECEPTOR-RELATED"/>
    <property type="match status" value="1"/>
</dbReference>
<keyword evidence="6 7" id="KW-1015">Disulfide bond</keyword>
<feature type="transmembrane region" description="Helical" evidence="9">
    <location>
        <begin position="1037"/>
        <end position="1063"/>
    </location>
</feature>
<evidence type="ECO:0000256" key="1">
    <source>
        <dbReference type="ARBA" id="ARBA00004167"/>
    </source>
</evidence>
<keyword evidence="2 9" id="KW-0812">Transmembrane</keyword>
<name>A0A815V521_9BILA</name>
<feature type="transmembrane region" description="Helical" evidence="9">
    <location>
        <begin position="999"/>
        <end position="1025"/>
    </location>
</feature>
<accession>A0A815V521</accession>
<feature type="domain" description="EGF-like" evidence="10">
    <location>
        <begin position="724"/>
        <end position="766"/>
    </location>
</feature>
<dbReference type="PROSITE" id="PS50026">
    <property type="entry name" value="EGF_3"/>
    <property type="match status" value="1"/>
</dbReference>
<gene>
    <name evidence="12" type="ORF">CJN711_LOCUS28631</name>
</gene>
<dbReference type="GO" id="GO:0004930">
    <property type="term" value="F:G protein-coupled receptor activity"/>
    <property type="evidence" value="ECO:0007669"/>
    <property type="project" value="InterPro"/>
</dbReference>
<evidence type="ECO:0000256" key="3">
    <source>
        <dbReference type="ARBA" id="ARBA00022737"/>
    </source>
</evidence>
<dbReference type="InterPro" id="IPR002172">
    <property type="entry name" value="LDrepeatLR_classA_rpt"/>
</dbReference>
<dbReference type="SUPFAM" id="SSF57184">
    <property type="entry name" value="Growth factor receptor domain"/>
    <property type="match status" value="1"/>
</dbReference>
<evidence type="ECO:0000256" key="2">
    <source>
        <dbReference type="ARBA" id="ARBA00022692"/>
    </source>
</evidence>
<dbReference type="Pfam" id="PF00057">
    <property type="entry name" value="Ldl_recept_a"/>
    <property type="match status" value="1"/>
</dbReference>
<feature type="transmembrane region" description="Helical" evidence="9">
    <location>
        <begin position="1217"/>
        <end position="1239"/>
    </location>
</feature>
<organism evidence="12 13">
    <name type="scientific">Rotaria magnacalcarata</name>
    <dbReference type="NCBI Taxonomy" id="392030"/>
    <lineage>
        <taxon>Eukaryota</taxon>
        <taxon>Metazoa</taxon>
        <taxon>Spiralia</taxon>
        <taxon>Gnathifera</taxon>
        <taxon>Rotifera</taxon>
        <taxon>Eurotatoria</taxon>
        <taxon>Bdelloidea</taxon>
        <taxon>Philodinida</taxon>
        <taxon>Philodinidae</taxon>
        <taxon>Rotaria</taxon>
    </lineage>
</organism>
<dbReference type="PRINTS" id="PR00261">
    <property type="entry name" value="LDLRECEPTOR"/>
</dbReference>
<dbReference type="Pfam" id="PF00001">
    <property type="entry name" value="7tm_1"/>
    <property type="match status" value="1"/>
</dbReference>
<reference evidence="12" key="1">
    <citation type="submission" date="2021-02" db="EMBL/GenBank/DDBJ databases">
        <authorList>
            <person name="Nowell W R."/>
        </authorList>
    </citation>
    <scope>NUCLEOTIDE SEQUENCE</scope>
</reference>
<evidence type="ECO:0000313" key="12">
    <source>
        <dbReference type="EMBL" id="CAF1524762.1"/>
    </source>
</evidence>
<evidence type="ECO:0000256" key="7">
    <source>
        <dbReference type="PROSITE-ProRule" id="PRU00076"/>
    </source>
</evidence>
<dbReference type="GO" id="GO:0005886">
    <property type="term" value="C:plasma membrane"/>
    <property type="evidence" value="ECO:0007669"/>
    <property type="project" value="TreeGrafter"/>
</dbReference>
<comment type="subcellular location">
    <subcellularLocation>
        <location evidence="1">Membrane</location>
        <topology evidence="1">Single-pass membrane protein</topology>
    </subcellularLocation>
</comment>
<keyword evidence="4 9" id="KW-1133">Transmembrane helix</keyword>
<sequence length="1302" mass="150598">MNECDHENEYRCSNGQCIDKVLYREGKPDCMDESDEQNLGYPQCQISDYPWSCEDYPCASMLFSCGDGYCYDGPSIGHTGSCQSKRDHLYFQQMSSSTLVLFSNIYLMYNNTKPEMICYNETLCSYLSNSNELKKKISYKDLTCRLFNTFTNRTYTNIHTMVKDVKRYVRSCSLLPQKYPNDQCSLFRCNDGSKCLSYYRLSDGIDDCTNGEDEHQNDTCSYNLTFRFQCDNGTRCISPTLVYDRVTHCNDREDENPKHVKLCMNVITPTCLANRRQQSQFNISFDFLCNDIVQYKSDTDNNTDESDCLYTEWPCSTIHSKCNQVWNCRDGSDELDSCVDDKFGLTLRNLHCNDTNHFCLDIYSGDPICLPKARANDGIVDCVGSIDEYEFCRNKHPFESDLGYRCRNSTICIKRQQICDCHQDCPENDDETVACYWLNNGRETNCDTNRFRCRDGRYRNRQFCSSLPACSDGEDLLFCEFNTKQLFVSNFGISNIAEYPNKKPNRLIRQPLLLNSSKWSDHVLWHCNAGMYVRSKIDPPGFFCLCPNYYYGERCEFQRKRITLKLQLQAPDIFDHISPIFKFVVLVIRHSDTNEILSHEQFIYAPRQFCLPRYVTQLLYPINDSFSSFYNHSIYVHAFVAQTLEHHMSWQFPLSFEFLPVRRIVKRLVLPENPIKSLTIPTRINDTSCMSCSNTSVCLGYDNDTGRAICACPLHTIGHRCLIQFNSCREDSCNGHGKCTSTDIRYDANQQFLCSCDEAWHGRRCDKEKLPIHISFSREISAPLSNIVFFHNIVSHYMHEPVRYIYFHRLRKTTSNLTFYVEYKTNWEKLVFIQLYENSNQFEYYLLLSRKRGVRNATEINTEIRSTGRCRSINELFNKTVISQPPLRRVKNYQRPCLEQQLRCFYDDSLMCLCDETNHTNCFNFETAPSNALSPKCSGRGLYFQDNEICPQMAVCICEPCNYGSTCQYSMGGYSLSLDAIIGSFIIPTTTNIFQQHIVIRITVLVLSLLFLVGVICNIIGIFTFTQSATHESGCGLFLLVSSLIGFLTMIVLIVKVITMLVIKQTNISCSLMEFLLKWWSGSCEWLNACVAIDRTWAVIHSVNYSRAKSKKRARWMILFVLMLIAVLSSPELIFRRMVLDRNDEQKWCVLTLNSDRRFLFTLNSIGNILMFLLPLAFNLISCIVIIQRHVCFNAGNRGLSMLLKQIKKSIILHKHIVIAPMILGCLALPRVIFSFIFVCKKLDRQPYISFFAYCMSLIPPIAVLFAFILPSETYRTACHKIIKRIVNKCPIQLFFSGQATS</sequence>